<dbReference type="GO" id="GO:0032259">
    <property type="term" value="P:methylation"/>
    <property type="evidence" value="ECO:0007669"/>
    <property type="project" value="UniProtKB-KW"/>
</dbReference>
<dbReference type="SUPFAM" id="SSF53335">
    <property type="entry name" value="S-adenosyl-L-methionine-dependent methyltransferases"/>
    <property type="match status" value="1"/>
</dbReference>
<dbReference type="Pfam" id="PF13578">
    <property type="entry name" value="Methyltransf_24"/>
    <property type="match status" value="1"/>
</dbReference>
<reference evidence="1 2" key="1">
    <citation type="submission" date="2016-10" db="EMBL/GenBank/DDBJ databases">
        <authorList>
            <person name="de Groot N.N."/>
        </authorList>
    </citation>
    <scope>NUCLEOTIDE SEQUENCE [LARGE SCALE GENOMIC DNA]</scope>
    <source>
        <strain evidence="1 2">CGMCC 1.3401</strain>
    </source>
</reference>
<name>A0A1G4TUR4_9HYPH</name>
<organism evidence="1 2">
    <name type="scientific">Rhizobium mongolense subsp. loessense</name>
    <dbReference type="NCBI Taxonomy" id="158890"/>
    <lineage>
        <taxon>Bacteria</taxon>
        <taxon>Pseudomonadati</taxon>
        <taxon>Pseudomonadota</taxon>
        <taxon>Alphaproteobacteria</taxon>
        <taxon>Hyphomicrobiales</taxon>
        <taxon>Rhizobiaceae</taxon>
        <taxon>Rhizobium/Agrobacterium group</taxon>
        <taxon>Rhizobium</taxon>
    </lineage>
</organism>
<proteinExistence type="predicted"/>
<keyword evidence="1" id="KW-0489">Methyltransferase</keyword>
<dbReference type="AlphaFoldDB" id="A0A1G4TUR4"/>
<gene>
    <name evidence="1" type="ORF">SAMN02927900_05655</name>
</gene>
<keyword evidence="1" id="KW-0808">Transferase</keyword>
<dbReference type="Gene3D" id="3.40.50.150">
    <property type="entry name" value="Vaccinia Virus protein VP39"/>
    <property type="match status" value="1"/>
</dbReference>
<evidence type="ECO:0000313" key="1">
    <source>
        <dbReference type="EMBL" id="SCW85088.1"/>
    </source>
</evidence>
<dbReference type="Proteomes" id="UP000199542">
    <property type="component" value="Unassembled WGS sequence"/>
</dbReference>
<dbReference type="EMBL" id="FMTM01000013">
    <property type="protein sequence ID" value="SCW85088.1"/>
    <property type="molecule type" value="Genomic_DNA"/>
</dbReference>
<evidence type="ECO:0000313" key="2">
    <source>
        <dbReference type="Proteomes" id="UP000199542"/>
    </source>
</evidence>
<dbReference type="GO" id="GO:0008168">
    <property type="term" value="F:methyltransferase activity"/>
    <property type="evidence" value="ECO:0007669"/>
    <property type="project" value="UniProtKB-KW"/>
</dbReference>
<protein>
    <submittedName>
        <fullName evidence="1">Methyltransferase domain-containing protein</fullName>
    </submittedName>
</protein>
<dbReference type="InterPro" id="IPR029063">
    <property type="entry name" value="SAM-dependent_MTases_sf"/>
</dbReference>
<sequence length="266" mass="29515">MKAAFKSVAGYALRPSLWPTIPSLVSRTLFPAEGEATGHLAKARCASEAVEYDRLPSVMSGFVWTPFEDAQPELARLIAKARSVAPQYIGGGADMSFLYSMAESLNAKQVVETGVALGDSSLAILASVSKRRGGRLISVDRPYLRFGSEKHVGAAVPPHLRNCWELIREADRSGIGKALGRLYPLDMCHYDSDKSYSGRMFGYSRLWQALRPGGVFISDDIQDNLAFFHFSETVQHKYFVVKSRNKYIGFMVKRATDRSYIEDTRG</sequence>
<accession>A0A1G4TUR4</accession>